<comment type="caution">
    <text evidence="2">The sequence shown here is derived from an EMBL/GenBank/DDBJ whole genome shotgun (WGS) entry which is preliminary data.</text>
</comment>
<dbReference type="EMBL" id="JACOOO010000025">
    <property type="protein sequence ID" value="MBC5629589.1"/>
    <property type="molecule type" value="Genomic_DNA"/>
</dbReference>
<dbReference type="Proteomes" id="UP000596929">
    <property type="component" value="Unassembled WGS sequence"/>
</dbReference>
<feature type="transmembrane region" description="Helical" evidence="1">
    <location>
        <begin position="9"/>
        <end position="28"/>
    </location>
</feature>
<keyword evidence="1" id="KW-0472">Membrane</keyword>
<keyword evidence="1" id="KW-1133">Transmembrane helix</keyword>
<dbReference type="RefSeq" id="WP_186860256.1">
    <property type="nucleotide sequence ID" value="NZ_JACOOO010000025.1"/>
</dbReference>
<protein>
    <submittedName>
        <fullName evidence="2">Uncharacterized protein</fullName>
    </submittedName>
</protein>
<evidence type="ECO:0000313" key="2">
    <source>
        <dbReference type="EMBL" id="MBC5629589.1"/>
    </source>
</evidence>
<sequence length="219" mass="26102">MRKSSNKKFISNILIISSISILIVYLFVEFKLSQNELALFIVGFNTMLLSGFMVLIFIVFLIIFIVRLVLKKKKYFVRSLSIIGAITITTILSTAIMVKEHNRYYHIINSNWKINLPREYDEIYHTNSGASFHGDGERYSIFQYENLDEINSLLEWENKNDYVEFRIKEILDNLEIPKEYSPDFNNDFRYYYEMREDRSEIYIILDSDLKGIYIIENFL</sequence>
<gene>
    <name evidence="2" type="ORF">H8S20_11880</name>
</gene>
<feature type="transmembrane region" description="Helical" evidence="1">
    <location>
        <begin position="77"/>
        <end position="98"/>
    </location>
</feature>
<evidence type="ECO:0000256" key="1">
    <source>
        <dbReference type="SAM" id="Phobius"/>
    </source>
</evidence>
<keyword evidence="3" id="KW-1185">Reference proteome</keyword>
<reference evidence="2 3" key="1">
    <citation type="submission" date="2020-08" db="EMBL/GenBank/DDBJ databases">
        <title>Genome public.</title>
        <authorList>
            <person name="Liu C."/>
            <person name="Sun Q."/>
        </authorList>
    </citation>
    <scope>NUCLEOTIDE SEQUENCE [LARGE SCALE GENOMIC DNA]</scope>
    <source>
        <strain evidence="2 3">NSJ-6</strain>
    </source>
</reference>
<evidence type="ECO:0000313" key="3">
    <source>
        <dbReference type="Proteomes" id="UP000596929"/>
    </source>
</evidence>
<keyword evidence="1" id="KW-0812">Transmembrane</keyword>
<proteinExistence type="predicted"/>
<feature type="transmembrane region" description="Helical" evidence="1">
    <location>
        <begin position="48"/>
        <end position="70"/>
    </location>
</feature>
<accession>A0ABR7DDU1</accession>
<name>A0ABR7DDU1_9CLOT</name>
<organism evidence="2 3">
    <name type="scientific">Clostridium hominis</name>
    <dbReference type="NCBI Taxonomy" id="2763036"/>
    <lineage>
        <taxon>Bacteria</taxon>
        <taxon>Bacillati</taxon>
        <taxon>Bacillota</taxon>
        <taxon>Clostridia</taxon>
        <taxon>Eubacteriales</taxon>
        <taxon>Clostridiaceae</taxon>
        <taxon>Clostridium</taxon>
    </lineage>
</organism>